<dbReference type="PANTHER" id="PTHR10071:SF281">
    <property type="entry name" value="BOX A-BINDING FACTOR-RELATED"/>
    <property type="match status" value="1"/>
</dbReference>
<evidence type="ECO:0000313" key="9">
    <source>
        <dbReference type="EMBL" id="OMJ12286.1"/>
    </source>
</evidence>
<dbReference type="PROSITE" id="PS00344">
    <property type="entry name" value="GATA_ZN_FINGER_1"/>
    <property type="match status" value="1"/>
</dbReference>
<sequence length="767" mass="84155">MWLLLTKAFLDDHDYEKDLSCNPISNLNDSDRIYKLIFKSPSFFPNRNRVRNLLWRLSVIPLNNSSKARSQFYTNFIKNQSKPILESHLKNSLISHFGDLSKKFNDSIIVSKNSSVPSQNKPFFASPFTSQLNKRPSIHISKDSLATLKDTLQLSNNSNSIFRNLAQNLAPSTSPYLAPGNSPSTQSISSSTSTLTTSPPKDSLFNLDLSIASSQDSPKVYPISSSNFDIEAITPDTSFPQDYPPIGIYQSDGGFTKQLRMHVITHSEISNSPKLVPTTSSSTTPIDPTITINSIDTIFSSILNQENIYDNCPTIDKSNTQFISQRSQSQTSLAFEDLNTDLSCNPQAVSSFTTISTSQDPLPNLNSPTLSSNSRLDEHLTPVSLDIKNDIYLTKSSTSSSSYDSVDTLTANNSGSLNHLLTDLDISRIYSNTCSNICSTLSPCSTAPAQSSTAENPLINFLNNFSINPNTNEFINPALLNTKSKINSSFQSDQNQSLNGAISATINSHFSHFNPSPSSSSLLDSSKKTSCLQLDKSTIPPSKSSPNFQTFSNIKCPNSTSDTKRKHLPTSSSHPNKNFKSSNFSSCDLSLINSTTSTNQSLPGAILHDSNQQLISNLDQQQQLPKNENSLDPNSIIQSAPKQQPSSSSQGTVCFNCNTEKTPLWRRNSEGKPLCNACGLFFKLHGINRPLSLKKNTIKKRNRHINPSTKKPKFKPQPNSSKILPLKVISPSDRNFEYVNASAAAAAAAAASAAPDFVNFGYWFKQL</sequence>
<dbReference type="PANTHER" id="PTHR10071">
    <property type="entry name" value="TRANSCRIPTION FACTOR GATA FAMILY MEMBER"/>
    <property type="match status" value="1"/>
</dbReference>
<evidence type="ECO:0000256" key="6">
    <source>
        <dbReference type="PROSITE-ProRule" id="PRU00094"/>
    </source>
</evidence>
<evidence type="ECO:0000256" key="2">
    <source>
        <dbReference type="ARBA" id="ARBA00022723"/>
    </source>
</evidence>
<proteinExistence type="predicted"/>
<feature type="compositionally biased region" description="Low complexity" evidence="7">
    <location>
        <begin position="635"/>
        <end position="650"/>
    </location>
</feature>
<dbReference type="EMBL" id="LSSN01004045">
    <property type="protein sequence ID" value="OMJ12286.1"/>
    <property type="molecule type" value="Genomic_DNA"/>
</dbReference>
<dbReference type="GO" id="GO:0045944">
    <property type="term" value="P:positive regulation of transcription by RNA polymerase II"/>
    <property type="evidence" value="ECO:0007669"/>
    <property type="project" value="TreeGrafter"/>
</dbReference>
<evidence type="ECO:0000256" key="3">
    <source>
        <dbReference type="ARBA" id="ARBA00022771"/>
    </source>
</evidence>
<gene>
    <name evidence="10" type="ORF">AYI70_g5065</name>
    <name evidence="9" type="ORF">AYI70_g9212</name>
</gene>
<dbReference type="Pfam" id="PF00320">
    <property type="entry name" value="GATA"/>
    <property type="match status" value="1"/>
</dbReference>
<keyword evidence="4" id="KW-0862">Zinc</keyword>
<feature type="region of interest" description="Disordered" evidence="7">
    <location>
        <begin position="173"/>
        <end position="199"/>
    </location>
</feature>
<keyword evidence="3 6" id="KW-0863">Zinc-finger</keyword>
<dbReference type="GO" id="GO:0000981">
    <property type="term" value="F:DNA-binding transcription factor activity, RNA polymerase II-specific"/>
    <property type="evidence" value="ECO:0007669"/>
    <property type="project" value="TreeGrafter"/>
</dbReference>
<comment type="caution">
    <text evidence="9">The sequence shown here is derived from an EMBL/GenBank/DDBJ whole genome shotgun (WGS) entry which is preliminary data.</text>
</comment>
<feature type="compositionally biased region" description="Low complexity" evidence="7">
    <location>
        <begin position="182"/>
        <end position="199"/>
    </location>
</feature>
<dbReference type="CDD" id="cd00202">
    <property type="entry name" value="ZnF_GATA"/>
    <property type="match status" value="1"/>
</dbReference>
<dbReference type="SMART" id="SM00401">
    <property type="entry name" value="ZnF_GATA"/>
    <property type="match status" value="1"/>
</dbReference>
<evidence type="ECO:0000313" key="11">
    <source>
        <dbReference type="Proteomes" id="UP000187283"/>
    </source>
</evidence>
<evidence type="ECO:0000256" key="4">
    <source>
        <dbReference type="ARBA" id="ARBA00022833"/>
    </source>
</evidence>
<dbReference type="GO" id="GO:0008270">
    <property type="term" value="F:zinc ion binding"/>
    <property type="evidence" value="ECO:0007669"/>
    <property type="project" value="UniProtKB-KW"/>
</dbReference>
<dbReference type="Proteomes" id="UP000187283">
    <property type="component" value="Unassembled WGS sequence"/>
</dbReference>
<evidence type="ECO:0000313" key="10">
    <source>
        <dbReference type="EMBL" id="OMJ18902.1"/>
    </source>
</evidence>
<evidence type="ECO:0000259" key="8">
    <source>
        <dbReference type="PROSITE" id="PS50114"/>
    </source>
</evidence>
<accession>A0A1R1XCF9</accession>
<dbReference type="EMBL" id="LSSN01001626">
    <property type="protein sequence ID" value="OMJ18902.1"/>
    <property type="molecule type" value="Genomic_DNA"/>
</dbReference>
<dbReference type="InterPro" id="IPR039355">
    <property type="entry name" value="Transcription_factor_GATA"/>
</dbReference>
<dbReference type="STRING" id="133412.A0A1R1XCF9"/>
<dbReference type="AlphaFoldDB" id="A0A1R1XCF9"/>
<protein>
    <submittedName>
        <fullName evidence="9">Nitrogen regulatory protein NUT1</fullName>
    </submittedName>
</protein>
<dbReference type="GO" id="GO:0000122">
    <property type="term" value="P:negative regulation of transcription by RNA polymerase II"/>
    <property type="evidence" value="ECO:0007669"/>
    <property type="project" value="TreeGrafter"/>
</dbReference>
<feature type="region of interest" description="Disordered" evidence="7">
    <location>
        <begin position="535"/>
        <end position="579"/>
    </location>
</feature>
<reference evidence="9 11" key="1">
    <citation type="submission" date="2017-01" db="EMBL/GenBank/DDBJ databases">
        <authorList>
            <person name="Mah S.A."/>
            <person name="Swanson W.J."/>
            <person name="Moy G.W."/>
            <person name="Vacquier V.D."/>
        </authorList>
    </citation>
    <scope>NUCLEOTIDE SEQUENCE [LARGE SCALE GENOMIC DNA]</scope>
    <source>
        <strain evidence="9 11">GSMNP</strain>
    </source>
</reference>
<keyword evidence="11" id="KW-1185">Reference proteome</keyword>
<keyword evidence="5" id="KW-0539">Nucleus</keyword>
<feature type="compositionally biased region" description="Basic residues" evidence="7">
    <location>
        <begin position="699"/>
        <end position="714"/>
    </location>
</feature>
<dbReference type="OrthoDB" id="515401at2759"/>
<evidence type="ECO:0000256" key="5">
    <source>
        <dbReference type="ARBA" id="ARBA00023242"/>
    </source>
</evidence>
<dbReference type="GO" id="GO:0000978">
    <property type="term" value="F:RNA polymerase II cis-regulatory region sequence-specific DNA binding"/>
    <property type="evidence" value="ECO:0007669"/>
    <property type="project" value="TreeGrafter"/>
</dbReference>
<feature type="compositionally biased region" description="Polar residues" evidence="7">
    <location>
        <begin position="535"/>
        <end position="561"/>
    </location>
</feature>
<feature type="region of interest" description="Disordered" evidence="7">
    <location>
        <begin position="622"/>
        <end position="652"/>
    </location>
</feature>
<dbReference type="InterPro" id="IPR013088">
    <property type="entry name" value="Znf_NHR/GATA"/>
</dbReference>
<dbReference type="Gene3D" id="3.30.50.10">
    <property type="entry name" value="Erythroid Transcription Factor GATA-1, subunit A"/>
    <property type="match status" value="1"/>
</dbReference>
<feature type="region of interest" description="Disordered" evidence="7">
    <location>
        <begin position="699"/>
        <end position="721"/>
    </location>
</feature>
<keyword evidence="2" id="KW-0479">Metal-binding</keyword>
<dbReference type="SUPFAM" id="SSF57716">
    <property type="entry name" value="Glucocorticoid receptor-like (DNA-binding domain)"/>
    <property type="match status" value="1"/>
</dbReference>
<feature type="domain" description="GATA-type" evidence="8">
    <location>
        <begin position="648"/>
        <end position="701"/>
    </location>
</feature>
<dbReference type="PROSITE" id="PS50114">
    <property type="entry name" value="GATA_ZN_FINGER_2"/>
    <property type="match status" value="1"/>
</dbReference>
<dbReference type="GO" id="GO:0005634">
    <property type="term" value="C:nucleus"/>
    <property type="evidence" value="ECO:0007669"/>
    <property type="project" value="UniProtKB-SubCell"/>
</dbReference>
<evidence type="ECO:0000256" key="1">
    <source>
        <dbReference type="ARBA" id="ARBA00004123"/>
    </source>
</evidence>
<dbReference type="PRINTS" id="PR00619">
    <property type="entry name" value="GATAZNFINGER"/>
</dbReference>
<name>A0A1R1XCF9_9FUNG</name>
<evidence type="ECO:0000256" key="7">
    <source>
        <dbReference type="SAM" id="MobiDB-lite"/>
    </source>
</evidence>
<dbReference type="FunFam" id="3.30.50.10:FF:000007">
    <property type="entry name" value="Nitrogen regulatory AreA, N-terminal"/>
    <property type="match status" value="1"/>
</dbReference>
<organism evidence="9 11">
    <name type="scientific">Smittium culicis</name>
    <dbReference type="NCBI Taxonomy" id="133412"/>
    <lineage>
        <taxon>Eukaryota</taxon>
        <taxon>Fungi</taxon>
        <taxon>Fungi incertae sedis</taxon>
        <taxon>Zoopagomycota</taxon>
        <taxon>Kickxellomycotina</taxon>
        <taxon>Harpellomycetes</taxon>
        <taxon>Harpellales</taxon>
        <taxon>Legeriomycetaceae</taxon>
        <taxon>Smittium</taxon>
    </lineage>
</organism>
<comment type="subcellular location">
    <subcellularLocation>
        <location evidence="1">Nucleus</location>
    </subcellularLocation>
</comment>
<dbReference type="InterPro" id="IPR000679">
    <property type="entry name" value="Znf_GATA"/>
</dbReference>